<protein>
    <recommendedName>
        <fullName evidence="4">DUF4399 domain-containing protein</fullName>
    </recommendedName>
</protein>
<name>A0A1P8F5D5_9CHLR</name>
<sequence>MKYAKVVKMLALFSALALLMAPFACTNGSNNQTSTTGPAVQGPAISITSPVFHFDPAHPGERPVIAGPGSVTITVDVTGFNLVPEGQTGQAPYGHIIYYRDVVPLIRAGQPALTDPGTYVSTTSKSHTWQNVPTGPHVFYVMLVNSDNTPLNVPAFDDVMVIVEGAPVSTGQPTSAPGADLAIITPTFDFDPAHPGERPIINGPDITIGVKVTGFNLVPAGQSGQAPYGHLVYYLDAIPSTIVGQSALTSSGTFVATTSLTNTWKNVSPGPHVFWVQLVNTDNTPLSPAILVNITLIVLNP</sequence>
<evidence type="ECO:0008006" key="4">
    <source>
        <dbReference type="Google" id="ProtNLM"/>
    </source>
</evidence>
<dbReference type="KEGG" id="dfo:Dform_00331"/>
<organism evidence="2 3">
    <name type="scientific">Dehalogenimonas formicexedens</name>
    <dbReference type="NCBI Taxonomy" id="1839801"/>
    <lineage>
        <taxon>Bacteria</taxon>
        <taxon>Bacillati</taxon>
        <taxon>Chloroflexota</taxon>
        <taxon>Dehalococcoidia</taxon>
        <taxon>Dehalococcoidales</taxon>
        <taxon>Dehalococcoidaceae</taxon>
        <taxon>Dehalogenimonas</taxon>
    </lineage>
</organism>
<dbReference type="AlphaFoldDB" id="A0A1P8F5D5"/>
<proteinExistence type="predicted"/>
<dbReference type="STRING" id="1839801.Dform_00331"/>
<dbReference type="EMBL" id="CP018258">
    <property type="protein sequence ID" value="APV43691.1"/>
    <property type="molecule type" value="Genomic_DNA"/>
</dbReference>
<evidence type="ECO:0000256" key="1">
    <source>
        <dbReference type="SAM" id="SignalP"/>
    </source>
</evidence>
<gene>
    <name evidence="2" type="ORF">Dform_00331</name>
</gene>
<keyword evidence="1" id="KW-0732">Signal</keyword>
<evidence type="ECO:0000313" key="2">
    <source>
        <dbReference type="EMBL" id="APV43691.1"/>
    </source>
</evidence>
<feature type="signal peptide" evidence="1">
    <location>
        <begin position="1"/>
        <end position="26"/>
    </location>
</feature>
<reference evidence="3" key="1">
    <citation type="submission" date="2016-11" db="EMBL/GenBank/DDBJ databases">
        <title>Dehalogenimonas formicexedens sp. nov., a chlorinated alkane respiring bacterium isolated from contaminated groundwater.</title>
        <authorList>
            <person name="Key T.A."/>
            <person name="Bowman K.S."/>
            <person name="Lee I."/>
            <person name="Chun J."/>
            <person name="Albuquerque L."/>
            <person name="da Costa M.S."/>
            <person name="Rainey F.A."/>
            <person name="Moe W.M."/>
        </authorList>
    </citation>
    <scope>NUCLEOTIDE SEQUENCE [LARGE SCALE GENOMIC DNA]</scope>
    <source>
        <strain evidence="3">NSZ-14</strain>
    </source>
</reference>
<feature type="chain" id="PRO_5013021060" description="DUF4399 domain-containing protein" evidence="1">
    <location>
        <begin position="27"/>
        <end position="301"/>
    </location>
</feature>
<dbReference type="OrthoDB" id="9818449at2"/>
<keyword evidence="3" id="KW-1185">Reference proteome</keyword>
<accession>A0A1P8F5D5</accession>
<dbReference type="RefSeq" id="WP_076003477.1">
    <property type="nucleotide sequence ID" value="NZ_CP018258.1"/>
</dbReference>
<evidence type="ECO:0000313" key="3">
    <source>
        <dbReference type="Proteomes" id="UP000185934"/>
    </source>
</evidence>
<dbReference type="Proteomes" id="UP000185934">
    <property type="component" value="Chromosome"/>
</dbReference>